<dbReference type="AlphaFoldDB" id="A0A821VSZ8"/>
<keyword evidence="6" id="KW-0677">Repeat</keyword>
<evidence type="ECO:0000256" key="2">
    <source>
        <dbReference type="ARBA" id="ARBA00004173"/>
    </source>
</evidence>
<dbReference type="Proteomes" id="UP000663880">
    <property type="component" value="Unassembled WGS sequence"/>
</dbReference>
<name>A0A821VSZ8_9NEOP</name>
<sequence>MVITKDVNLPEFTALNVQEVDLSTATLMSAGPYLGKDCEGINNEFMLCRYESQDPRACLDLGKKVTSCTMQFFKKVKSKCQHEFNQYAHCIDKSSGDYSFANCRKTQAVFDRCMQEKLGLQRPDFGYFCRARVHDSKSLPPAPRESCPCHSQVPDPTPSLPDCKPRPAARFSSRFHWITE</sequence>
<keyword evidence="5" id="KW-0679">Respiratory chain</keyword>
<evidence type="ECO:0000313" key="11">
    <source>
        <dbReference type="Proteomes" id="UP000663880"/>
    </source>
</evidence>
<keyword evidence="7" id="KW-0249">Electron transport</keyword>
<evidence type="ECO:0000256" key="7">
    <source>
        <dbReference type="ARBA" id="ARBA00022982"/>
    </source>
</evidence>
<accession>A0A821VSZ8</accession>
<comment type="subcellular location">
    <subcellularLocation>
        <location evidence="2">Mitochondrion</location>
    </subcellularLocation>
</comment>
<comment type="similarity">
    <text evidence="3">Belongs to the complex I NDUFA8 subunit family.</text>
</comment>
<evidence type="ECO:0000256" key="9">
    <source>
        <dbReference type="ARBA" id="ARBA00023157"/>
    </source>
</evidence>
<dbReference type="GO" id="GO:0006120">
    <property type="term" value="P:mitochondrial electron transport, NADH to ubiquinone"/>
    <property type="evidence" value="ECO:0007669"/>
    <property type="project" value="InterPro"/>
</dbReference>
<gene>
    <name evidence="10" type="ORF">PMACD_LOCUS12136</name>
</gene>
<evidence type="ECO:0000256" key="6">
    <source>
        <dbReference type="ARBA" id="ARBA00022737"/>
    </source>
</evidence>
<dbReference type="InterPro" id="IPR016680">
    <property type="entry name" value="NDUFA8"/>
</dbReference>
<dbReference type="OrthoDB" id="276296at2759"/>
<protein>
    <recommendedName>
        <fullName evidence="12">NADH dehydrogenase [ubiquinone] 1 alpha subcomplex subunit 8</fullName>
    </recommendedName>
</protein>
<dbReference type="PROSITE" id="PS51808">
    <property type="entry name" value="CHCH"/>
    <property type="match status" value="1"/>
</dbReference>
<keyword evidence="11" id="KW-1185">Reference proteome</keyword>
<dbReference type="PANTHER" id="PTHR13344:SF0">
    <property type="entry name" value="NADH DEHYDROGENASE [UBIQUINONE] 1 ALPHA SUBCOMPLEX SUBUNIT 8"/>
    <property type="match status" value="1"/>
</dbReference>
<dbReference type="GO" id="GO:0005739">
    <property type="term" value="C:mitochondrion"/>
    <property type="evidence" value="ECO:0007669"/>
    <property type="project" value="UniProtKB-SubCell"/>
</dbReference>
<evidence type="ECO:0000256" key="1">
    <source>
        <dbReference type="ARBA" id="ARBA00003195"/>
    </source>
</evidence>
<keyword evidence="4" id="KW-0813">Transport</keyword>
<dbReference type="EMBL" id="CAJOBZ010000045">
    <property type="protein sequence ID" value="CAF4911061.1"/>
    <property type="molecule type" value="Genomic_DNA"/>
</dbReference>
<evidence type="ECO:0000256" key="4">
    <source>
        <dbReference type="ARBA" id="ARBA00022448"/>
    </source>
</evidence>
<dbReference type="PANTHER" id="PTHR13344">
    <property type="entry name" value="NADH-UBIQUINONE OXIDOREDUCTASE"/>
    <property type="match status" value="1"/>
</dbReference>
<evidence type="ECO:0000256" key="8">
    <source>
        <dbReference type="ARBA" id="ARBA00023128"/>
    </source>
</evidence>
<evidence type="ECO:0000256" key="5">
    <source>
        <dbReference type="ARBA" id="ARBA00022660"/>
    </source>
</evidence>
<reference evidence="10" key="1">
    <citation type="submission" date="2021-02" db="EMBL/GenBank/DDBJ databases">
        <authorList>
            <person name="Steward A R."/>
        </authorList>
    </citation>
    <scope>NUCLEOTIDE SEQUENCE</scope>
</reference>
<keyword evidence="9" id="KW-1015">Disulfide bond</keyword>
<evidence type="ECO:0000313" key="10">
    <source>
        <dbReference type="EMBL" id="CAF4911061.1"/>
    </source>
</evidence>
<proteinExistence type="inferred from homology"/>
<organism evidence="10 11">
    <name type="scientific">Pieris macdunnoughi</name>
    <dbReference type="NCBI Taxonomy" id="345717"/>
    <lineage>
        <taxon>Eukaryota</taxon>
        <taxon>Metazoa</taxon>
        <taxon>Ecdysozoa</taxon>
        <taxon>Arthropoda</taxon>
        <taxon>Hexapoda</taxon>
        <taxon>Insecta</taxon>
        <taxon>Pterygota</taxon>
        <taxon>Neoptera</taxon>
        <taxon>Endopterygota</taxon>
        <taxon>Lepidoptera</taxon>
        <taxon>Glossata</taxon>
        <taxon>Ditrysia</taxon>
        <taxon>Papilionoidea</taxon>
        <taxon>Pieridae</taxon>
        <taxon>Pierinae</taxon>
        <taxon>Pieris</taxon>
    </lineage>
</organism>
<comment type="caution">
    <text evidence="10">The sequence shown here is derived from an EMBL/GenBank/DDBJ whole genome shotgun (WGS) entry which is preliminary data.</text>
</comment>
<keyword evidence="8" id="KW-0496">Mitochondrion</keyword>
<comment type="function">
    <text evidence="1">Accessory subunit of the mitochondrial membrane respiratory chain NADH dehydrogenase (Complex I), that is believed not to be involved in catalysis. Complex I functions in the transfer of electrons from NADH to the respiratory chain. The immediate electron acceptor for the enzyme is believed to be ubiquinone.</text>
</comment>
<evidence type="ECO:0008006" key="12">
    <source>
        <dbReference type="Google" id="ProtNLM"/>
    </source>
</evidence>
<evidence type="ECO:0000256" key="3">
    <source>
        <dbReference type="ARBA" id="ARBA00010705"/>
    </source>
</evidence>